<gene>
    <name evidence="2" type="ORF">V0288_15515</name>
</gene>
<accession>A0AAW9QZK9</accession>
<dbReference type="CDD" id="cd02440">
    <property type="entry name" value="AdoMet_MTases"/>
    <property type="match status" value="1"/>
</dbReference>
<keyword evidence="3" id="KW-1185">Reference proteome</keyword>
<dbReference type="Gene3D" id="3.40.50.150">
    <property type="entry name" value="Vaccinia Virus protein VP39"/>
    <property type="match status" value="1"/>
</dbReference>
<dbReference type="GO" id="GO:0032259">
    <property type="term" value="P:methylation"/>
    <property type="evidence" value="ECO:0007669"/>
    <property type="project" value="UniProtKB-KW"/>
</dbReference>
<dbReference type="InterPro" id="IPR050508">
    <property type="entry name" value="Methyltransf_Superfamily"/>
</dbReference>
<protein>
    <submittedName>
        <fullName evidence="2">Class I SAM-dependent methyltransferase</fullName>
        <ecNumber evidence="2">2.1.1.-</ecNumber>
    </submittedName>
</protein>
<evidence type="ECO:0000313" key="3">
    <source>
        <dbReference type="Proteomes" id="UP001328733"/>
    </source>
</evidence>
<organism evidence="2 3">
    <name type="scientific">Pannus brasiliensis CCIBt3594</name>
    <dbReference type="NCBI Taxonomy" id="1427578"/>
    <lineage>
        <taxon>Bacteria</taxon>
        <taxon>Bacillati</taxon>
        <taxon>Cyanobacteriota</taxon>
        <taxon>Cyanophyceae</taxon>
        <taxon>Oscillatoriophycideae</taxon>
        <taxon>Chroococcales</taxon>
        <taxon>Microcystaceae</taxon>
        <taxon>Pannus</taxon>
    </lineage>
</organism>
<keyword evidence="2" id="KW-0808">Transferase</keyword>
<dbReference type="Pfam" id="PF13649">
    <property type="entry name" value="Methyltransf_25"/>
    <property type="match status" value="1"/>
</dbReference>
<reference evidence="2 3" key="1">
    <citation type="submission" date="2024-01" db="EMBL/GenBank/DDBJ databases">
        <title>Genomic insights into the taxonomy and metabolism of the cyanobacterium Pannus brasiliensis CCIBt3594.</title>
        <authorList>
            <person name="Machado M."/>
            <person name="Botero N.B."/>
            <person name="Andreote A.P.D."/>
            <person name="Feitosa A.M.T."/>
            <person name="Popin R."/>
            <person name="Sivonen K."/>
            <person name="Fiore M.F."/>
        </authorList>
    </citation>
    <scope>NUCLEOTIDE SEQUENCE [LARGE SCALE GENOMIC DNA]</scope>
    <source>
        <strain evidence="2 3">CCIBt3594</strain>
    </source>
</reference>
<dbReference type="RefSeq" id="WP_332866019.1">
    <property type="nucleotide sequence ID" value="NZ_JBAFSM010000030.1"/>
</dbReference>
<sequence>MIDDNNRKLYASGGFVRYYTALSALQPAEETILTLLRERLPGMKMLDLGVGGGRTTAHFAPLVAEYTGLDYSPEMIEACRQRFSGFDRSLSWFVGDARDLSRFEDDSFDFILFSFNGIDYMPPADRERVFAEVARVGKSSGIFCFSSHNLTAIEREFDWKNKIGLNPFSAYVNLIMWAILRLRNRSLTPAKLATSDRAMIRDEPHNFRLLTYYGRPREQSRQLEPFFRDIKIFSWKTGREIESESDLEACTDLWLYYFCTIP</sequence>
<dbReference type="Proteomes" id="UP001328733">
    <property type="component" value="Unassembled WGS sequence"/>
</dbReference>
<dbReference type="EC" id="2.1.1.-" evidence="2"/>
<comment type="caution">
    <text evidence="2">The sequence shown here is derived from an EMBL/GenBank/DDBJ whole genome shotgun (WGS) entry which is preliminary data.</text>
</comment>
<name>A0AAW9QZK9_9CHRO</name>
<feature type="domain" description="Methyltransferase" evidence="1">
    <location>
        <begin position="46"/>
        <end position="141"/>
    </location>
</feature>
<dbReference type="SUPFAM" id="SSF53335">
    <property type="entry name" value="S-adenosyl-L-methionine-dependent methyltransferases"/>
    <property type="match status" value="1"/>
</dbReference>
<proteinExistence type="predicted"/>
<evidence type="ECO:0000313" key="2">
    <source>
        <dbReference type="EMBL" id="MEG3438539.1"/>
    </source>
</evidence>
<dbReference type="AlphaFoldDB" id="A0AAW9QZK9"/>
<dbReference type="InterPro" id="IPR029063">
    <property type="entry name" value="SAM-dependent_MTases_sf"/>
</dbReference>
<evidence type="ECO:0000259" key="1">
    <source>
        <dbReference type="Pfam" id="PF13649"/>
    </source>
</evidence>
<dbReference type="PANTHER" id="PTHR42912">
    <property type="entry name" value="METHYLTRANSFERASE"/>
    <property type="match status" value="1"/>
</dbReference>
<dbReference type="InterPro" id="IPR041698">
    <property type="entry name" value="Methyltransf_25"/>
</dbReference>
<dbReference type="EMBL" id="JBAFSM010000030">
    <property type="protein sequence ID" value="MEG3438539.1"/>
    <property type="molecule type" value="Genomic_DNA"/>
</dbReference>
<dbReference type="GO" id="GO:0008168">
    <property type="term" value="F:methyltransferase activity"/>
    <property type="evidence" value="ECO:0007669"/>
    <property type="project" value="UniProtKB-KW"/>
</dbReference>
<keyword evidence="2" id="KW-0489">Methyltransferase</keyword>